<reference evidence="3" key="1">
    <citation type="journal article" date="2019" name="Int. J. Syst. Evol. Microbiol.">
        <title>The Global Catalogue of Microorganisms (GCM) 10K type strain sequencing project: providing services to taxonomists for standard genome sequencing and annotation.</title>
        <authorList>
            <consortium name="The Broad Institute Genomics Platform"/>
            <consortium name="The Broad Institute Genome Sequencing Center for Infectious Disease"/>
            <person name="Wu L."/>
            <person name="Ma J."/>
        </authorList>
    </citation>
    <scope>NUCLEOTIDE SEQUENCE [LARGE SCALE GENOMIC DNA]</scope>
    <source>
        <strain evidence="3">JCM 15575</strain>
    </source>
</reference>
<keyword evidence="1" id="KW-0812">Transmembrane</keyword>
<dbReference type="EMBL" id="BAAAPK010000001">
    <property type="protein sequence ID" value="GAA1661582.1"/>
    <property type="molecule type" value="Genomic_DNA"/>
</dbReference>
<feature type="transmembrane region" description="Helical" evidence="1">
    <location>
        <begin position="12"/>
        <end position="36"/>
    </location>
</feature>
<dbReference type="Proteomes" id="UP001500596">
    <property type="component" value="Unassembled WGS sequence"/>
</dbReference>
<comment type="caution">
    <text evidence="2">The sequence shown here is derived from an EMBL/GenBank/DDBJ whole genome shotgun (WGS) entry which is preliminary data.</text>
</comment>
<gene>
    <name evidence="2" type="ORF">GCM10009807_01560</name>
</gene>
<keyword evidence="1" id="KW-0472">Membrane</keyword>
<dbReference type="RefSeq" id="WP_344050612.1">
    <property type="nucleotide sequence ID" value="NZ_BAAAPK010000001.1"/>
</dbReference>
<name>A0ABP4RW94_9MICO</name>
<accession>A0ABP4RW94</accession>
<keyword evidence="1" id="KW-1133">Transmembrane helix</keyword>
<evidence type="ECO:0000313" key="3">
    <source>
        <dbReference type="Proteomes" id="UP001500596"/>
    </source>
</evidence>
<evidence type="ECO:0000313" key="2">
    <source>
        <dbReference type="EMBL" id="GAA1661582.1"/>
    </source>
</evidence>
<organism evidence="2 3">
    <name type="scientific">Microbacterium lacus</name>
    <dbReference type="NCBI Taxonomy" id="415217"/>
    <lineage>
        <taxon>Bacteria</taxon>
        <taxon>Bacillati</taxon>
        <taxon>Actinomycetota</taxon>
        <taxon>Actinomycetes</taxon>
        <taxon>Micrococcales</taxon>
        <taxon>Microbacteriaceae</taxon>
        <taxon>Microbacterium</taxon>
    </lineage>
</organism>
<evidence type="ECO:0000256" key="1">
    <source>
        <dbReference type="SAM" id="Phobius"/>
    </source>
</evidence>
<sequence length="45" mass="4495">MTDRNVAQRIWAVAGSVGSALAKFVMFLGAALKAAVPGGAPPLPS</sequence>
<protein>
    <submittedName>
        <fullName evidence="2">Uncharacterized protein</fullName>
    </submittedName>
</protein>
<keyword evidence="3" id="KW-1185">Reference proteome</keyword>
<proteinExistence type="predicted"/>